<dbReference type="PROSITE" id="PS00373">
    <property type="entry name" value="GART"/>
    <property type="match status" value="1"/>
</dbReference>
<evidence type="ECO:0000256" key="2">
    <source>
        <dbReference type="ARBA" id="ARBA00022679"/>
    </source>
</evidence>
<dbReference type="GO" id="GO:0004644">
    <property type="term" value="F:phosphoribosylglycinamide formyltransferase activity"/>
    <property type="evidence" value="ECO:0007669"/>
    <property type="project" value="UniProtKB-UniRule"/>
</dbReference>
<organism evidence="8 9">
    <name type="scientific">Oceanivirga miroungae</name>
    <dbReference type="NCBI Taxonomy" id="1130046"/>
    <lineage>
        <taxon>Bacteria</taxon>
        <taxon>Fusobacteriati</taxon>
        <taxon>Fusobacteriota</taxon>
        <taxon>Fusobacteriia</taxon>
        <taxon>Fusobacteriales</taxon>
        <taxon>Leptotrichiaceae</taxon>
        <taxon>Oceanivirga</taxon>
    </lineage>
</organism>
<dbReference type="PANTHER" id="PTHR43369:SF2">
    <property type="entry name" value="PHOSPHORIBOSYLGLYCINAMIDE FORMYLTRANSFERASE"/>
    <property type="match status" value="1"/>
</dbReference>
<dbReference type="GO" id="GO:0005829">
    <property type="term" value="C:cytosol"/>
    <property type="evidence" value="ECO:0007669"/>
    <property type="project" value="TreeGrafter"/>
</dbReference>
<accession>A0A6I8M7X9</accession>
<evidence type="ECO:0000259" key="7">
    <source>
        <dbReference type="Pfam" id="PF00551"/>
    </source>
</evidence>
<keyword evidence="9" id="KW-1185">Reference proteome</keyword>
<evidence type="ECO:0000256" key="5">
    <source>
        <dbReference type="ARBA" id="ARBA00047664"/>
    </source>
</evidence>
<dbReference type="EMBL" id="CABWIB010000001">
    <property type="protein sequence ID" value="VWL85519.1"/>
    <property type="molecule type" value="Genomic_DNA"/>
</dbReference>
<dbReference type="AlphaFoldDB" id="A0A6I8M7X9"/>
<evidence type="ECO:0000256" key="4">
    <source>
        <dbReference type="ARBA" id="ARBA00038440"/>
    </source>
</evidence>
<dbReference type="InterPro" id="IPR036477">
    <property type="entry name" value="Formyl_transf_N_sf"/>
</dbReference>
<dbReference type="Pfam" id="PF00551">
    <property type="entry name" value="Formyl_trans_N"/>
    <property type="match status" value="1"/>
</dbReference>
<sequence length="180" mass="19864">MSSVAVFVSGGGSNMLSLIENNINISLVIADRECLALTRAKDHNIKTYNVGRVNTSEKILEILKDEKIDLIVLAGFLSIISKELTDKYKIINIHPSLLPKYGGVGMYGMNVHKAVFKNSEKVSGATVHYVNELVDKGDIIKQVSIDITNCKDEFEIAKKVLEIEHKLLPEVVKSIINKGV</sequence>
<dbReference type="InterPro" id="IPR002376">
    <property type="entry name" value="Formyl_transf_N"/>
</dbReference>
<name>A0A6I8M7X9_9FUSO</name>
<comment type="caution">
    <text evidence="6">Lacks conserved residue(s) required for the propagation of feature annotation.</text>
</comment>
<comment type="similarity">
    <text evidence="4 6">Belongs to the GART family.</text>
</comment>
<comment type="function">
    <text evidence="6">Catalyzes the transfer of a formyl group from 10-formyltetrahydrofolate to 5-phospho-ribosyl-glycinamide (GAR), producing 5-phospho-ribosyl-N-formylglycinamide (FGAR) and tetrahydrofolate.</text>
</comment>
<dbReference type="RefSeq" id="WP_156683507.1">
    <property type="nucleotide sequence ID" value="NZ_CABWIB010000001.1"/>
</dbReference>
<dbReference type="EC" id="2.1.2.2" evidence="6"/>
<dbReference type="HAMAP" id="MF_01930">
    <property type="entry name" value="PurN"/>
    <property type="match status" value="1"/>
</dbReference>
<feature type="binding site" evidence="6">
    <location>
        <begin position="12"/>
        <end position="14"/>
    </location>
    <ligand>
        <name>N(1)-(5-phospho-beta-D-ribosyl)glycinamide</name>
        <dbReference type="ChEBI" id="CHEBI:143788"/>
    </ligand>
</feature>
<reference evidence="8 9" key="1">
    <citation type="submission" date="2019-10" db="EMBL/GenBank/DDBJ databases">
        <authorList>
            <person name="Blom J."/>
        </authorList>
    </citation>
    <scope>NUCLEOTIDE SEQUENCE [LARGE SCALE GENOMIC DNA]</scope>
    <source>
        <strain evidence="8 9">ES3154-GLU</strain>
    </source>
</reference>
<comment type="pathway">
    <text evidence="1 6">Purine metabolism; IMP biosynthesis via de novo pathway; N(2)-formyl-N(1)-(5-phospho-D-ribosyl)glycinamide from N(1)-(5-phospho-D-ribosyl)glycinamide (10-formyl THF route): step 1/1.</text>
</comment>
<gene>
    <name evidence="6" type="primary">purN</name>
    <name evidence="8" type="ORF">OMES3154_00804</name>
</gene>
<dbReference type="InterPro" id="IPR001555">
    <property type="entry name" value="GART_AS"/>
</dbReference>
<proteinExistence type="inferred from homology"/>
<dbReference type="Gene3D" id="3.40.50.170">
    <property type="entry name" value="Formyl transferase, N-terminal domain"/>
    <property type="match status" value="1"/>
</dbReference>
<evidence type="ECO:0000256" key="1">
    <source>
        <dbReference type="ARBA" id="ARBA00005054"/>
    </source>
</evidence>
<evidence type="ECO:0000313" key="8">
    <source>
        <dbReference type="EMBL" id="VWL85519.1"/>
    </source>
</evidence>
<dbReference type="CDD" id="cd08645">
    <property type="entry name" value="FMT_core_GART"/>
    <property type="match status" value="1"/>
</dbReference>
<feature type="binding site" evidence="6">
    <location>
        <position position="92"/>
    </location>
    <ligand>
        <name>(6R)-10-formyltetrahydrofolate</name>
        <dbReference type="ChEBI" id="CHEBI:195366"/>
    </ligand>
</feature>
<evidence type="ECO:0000256" key="3">
    <source>
        <dbReference type="ARBA" id="ARBA00022755"/>
    </source>
</evidence>
<dbReference type="InterPro" id="IPR004607">
    <property type="entry name" value="GART"/>
</dbReference>
<feature type="site" description="Raises pKa of active site His" evidence="6">
    <location>
        <position position="135"/>
    </location>
</feature>
<keyword evidence="3 6" id="KW-0658">Purine biosynthesis</keyword>
<dbReference type="UniPathway" id="UPA00074">
    <property type="reaction ID" value="UER00126"/>
</dbReference>
<evidence type="ECO:0000256" key="6">
    <source>
        <dbReference type="HAMAP-Rule" id="MF_01930"/>
    </source>
</evidence>
<dbReference type="SUPFAM" id="SSF53328">
    <property type="entry name" value="Formyltransferase"/>
    <property type="match status" value="1"/>
</dbReference>
<evidence type="ECO:0000313" key="9">
    <source>
        <dbReference type="Proteomes" id="UP000419017"/>
    </source>
</evidence>
<feature type="domain" description="Formyl transferase N-terminal" evidence="7">
    <location>
        <begin position="4"/>
        <end position="172"/>
    </location>
</feature>
<dbReference type="GO" id="GO:0006189">
    <property type="term" value="P:'de novo' IMP biosynthetic process"/>
    <property type="evidence" value="ECO:0007669"/>
    <property type="project" value="UniProtKB-UniRule"/>
</dbReference>
<comment type="catalytic activity">
    <reaction evidence="5 6">
        <text>N(1)-(5-phospho-beta-D-ribosyl)glycinamide + (6R)-10-formyltetrahydrofolate = N(2)-formyl-N(1)-(5-phospho-beta-D-ribosyl)glycinamide + (6S)-5,6,7,8-tetrahydrofolate + H(+)</text>
        <dbReference type="Rhea" id="RHEA:15053"/>
        <dbReference type="ChEBI" id="CHEBI:15378"/>
        <dbReference type="ChEBI" id="CHEBI:57453"/>
        <dbReference type="ChEBI" id="CHEBI:143788"/>
        <dbReference type="ChEBI" id="CHEBI:147286"/>
        <dbReference type="ChEBI" id="CHEBI:195366"/>
        <dbReference type="EC" id="2.1.2.2"/>
    </reaction>
</comment>
<keyword evidence="2 6" id="KW-0808">Transferase</keyword>
<protein>
    <recommendedName>
        <fullName evidence="6">Phosphoribosylglycinamide formyltransferase</fullName>
        <ecNumber evidence="6">2.1.2.2</ecNumber>
    </recommendedName>
    <alternativeName>
        <fullName evidence="6">5'-phosphoribosylglycinamide transformylase</fullName>
    </alternativeName>
    <alternativeName>
        <fullName evidence="6">GAR transformylase</fullName>
        <shortName evidence="6">GART</shortName>
    </alternativeName>
</protein>
<feature type="active site" description="Proton donor" evidence="6">
    <location>
        <position position="94"/>
    </location>
</feature>
<dbReference type="Proteomes" id="UP000419017">
    <property type="component" value="Unassembled WGS sequence"/>
</dbReference>
<feature type="binding site" evidence="6">
    <location>
        <position position="52"/>
    </location>
    <ligand>
        <name>(6R)-10-formyltetrahydrofolate</name>
        <dbReference type="ChEBI" id="CHEBI:195366"/>
    </ligand>
</feature>
<dbReference type="PANTHER" id="PTHR43369">
    <property type="entry name" value="PHOSPHORIBOSYLGLYCINAMIDE FORMYLTRANSFERASE"/>
    <property type="match status" value="1"/>
</dbReference>